<proteinExistence type="predicted"/>
<feature type="region of interest" description="Disordered" evidence="1">
    <location>
        <begin position="111"/>
        <end position="134"/>
    </location>
</feature>
<sequence length="134" mass="15074">MARVSLLLILFSLLINIHSIGQTYYSGWKFQIELMQVADGQLEIVYSKRMVSPLSSEAVPGGPDFLITQNNGMSHGQLMMPANNTNTGDYTVNRDYFKYINKNIPPVITLPETTNKKGFPDPTKNQYYPKPDGN</sequence>
<accession>A0A9X1HVI0</accession>
<dbReference type="Proteomes" id="UP001139409">
    <property type="component" value="Unassembled WGS sequence"/>
</dbReference>
<protein>
    <submittedName>
        <fullName evidence="2">Uncharacterized protein</fullName>
    </submittedName>
</protein>
<dbReference type="EMBL" id="JAIXNE010000008">
    <property type="protein sequence ID" value="MCA6079033.1"/>
    <property type="molecule type" value="Genomic_DNA"/>
</dbReference>
<evidence type="ECO:0000256" key="1">
    <source>
        <dbReference type="SAM" id="MobiDB-lite"/>
    </source>
</evidence>
<reference evidence="2" key="1">
    <citation type="submission" date="2021-09" db="EMBL/GenBank/DDBJ databases">
        <title>Fulvivirga sp. isolated from coastal sediment.</title>
        <authorList>
            <person name="Yu H."/>
        </authorList>
    </citation>
    <scope>NUCLEOTIDE SEQUENCE</scope>
    <source>
        <strain evidence="2">1062</strain>
    </source>
</reference>
<name>A0A9X1HVI0_9BACT</name>
<comment type="caution">
    <text evidence="2">The sequence shown here is derived from an EMBL/GenBank/DDBJ whole genome shotgun (WGS) entry which is preliminary data.</text>
</comment>
<organism evidence="2 3">
    <name type="scientific">Fulvivirga sedimenti</name>
    <dbReference type="NCBI Taxonomy" id="2879465"/>
    <lineage>
        <taxon>Bacteria</taxon>
        <taxon>Pseudomonadati</taxon>
        <taxon>Bacteroidota</taxon>
        <taxon>Cytophagia</taxon>
        <taxon>Cytophagales</taxon>
        <taxon>Fulvivirgaceae</taxon>
        <taxon>Fulvivirga</taxon>
    </lineage>
</organism>
<gene>
    <name evidence="2" type="ORF">LDX50_29435</name>
</gene>
<evidence type="ECO:0000313" key="2">
    <source>
        <dbReference type="EMBL" id="MCA6079033.1"/>
    </source>
</evidence>
<dbReference type="RefSeq" id="WP_225699895.1">
    <property type="nucleotide sequence ID" value="NZ_JAIXNE010000008.1"/>
</dbReference>
<evidence type="ECO:0000313" key="3">
    <source>
        <dbReference type="Proteomes" id="UP001139409"/>
    </source>
</evidence>
<keyword evidence="3" id="KW-1185">Reference proteome</keyword>
<dbReference type="AlphaFoldDB" id="A0A9X1HVI0"/>